<dbReference type="GO" id="GO:0043138">
    <property type="term" value="F:3'-5' DNA helicase activity"/>
    <property type="evidence" value="ECO:0007669"/>
    <property type="project" value="TreeGrafter"/>
</dbReference>
<comment type="caution">
    <text evidence="1">The sequence shown here is derived from an EMBL/GenBank/DDBJ whole genome shotgun (WGS) entry which is preliminary data.</text>
</comment>
<proteinExistence type="predicted"/>
<organism evidence="1">
    <name type="scientific">bioreactor metagenome</name>
    <dbReference type="NCBI Taxonomy" id="1076179"/>
    <lineage>
        <taxon>unclassified sequences</taxon>
        <taxon>metagenomes</taxon>
        <taxon>ecological metagenomes</taxon>
    </lineage>
</organism>
<dbReference type="InterPro" id="IPR000212">
    <property type="entry name" value="DNA_helicase_UvrD/REP"/>
</dbReference>
<accession>A0A644WHV2</accession>
<dbReference type="Gene3D" id="3.40.50.300">
    <property type="entry name" value="P-loop containing nucleotide triphosphate hydrolases"/>
    <property type="match status" value="1"/>
</dbReference>
<reference evidence="1" key="1">
    <citation type="submission" date="2019-08" db="EMBL/GenBank/DDBJ databases">
        <authorList>
            <person name="Kucharzyk K."/>
            <person name="Murdoch R.W."/>
            <person name="Higgins S."/>
            <person name="Loffler F."/>
        </authorList>
    </citation>
    <scope>NUCLEOTIDE SEQUENCE</scope>
</reference>
<dbReference type="AlphaFoldDB" id="A0A644WHV2"/>
<dbReference type="SUPFAM" id="SSF52540">
    <property type="entry name" value="P-loop containing nucleoside triphosphate hydrolases"/>
    <property type="match status" value="1"/>
</dbReference>
<dbReference type="PANTHER" id="PTHR11070">
    <property type="entry name" value="UVRD / RECB / PCRA DNA HELICASE FAMILY MEMBER"/>
    <property type="match status" value="1"/>
</dbReference>
<sequence length="449" mass="51799">MQISIAGAGAGKTTAMADTIVKLREETNRNKNIYCITFTNNAVSCIEQKLQEHYGIIPNNIIVSTIHSFLHREFIKPYYFLLFGKQYERISIAPLPQDPEYKNAKIKLLEERDILHQTVIPERAKWVAVKKSDDRKAVKDKRKIIKSVFKEYCGGICIDEAQDIDLDMQLIIETLNEMEIPLMLMGDPKQDLKGHKCLKSLIEKYKDSVDYISVCHRCPQKHLVLSNSIVNSQEQQHSDKEGGYIKIWFENDKPYSELINEEDFDLCYISQKHGKYETHNTETAKGILFGLSEEIEGEMRRLHPDKTELILLRASYYYAELLSENYTVTHDKAKAIGETFKHDMLSKKAYVVIINMLSDNTDASAEEKVLVNSIDSIKGQEGKNCLFVLTTDLAAYLFGEKTEDTIMKSRLYVALTRSLDRLTIFITEEVETKYKRKNIVDFFEKILDE</sequence>
<name>A0A644WHV2_9ZZZZ</name>
<dbReference type="PANTHER" id="PTHR11070:SF2">
    <property type="entry name" value="ATP-DEPENDENT DNA HELICASE SRS2"/>
    <property type="match status" value="1"/>
</dbReference>
<dbReference type="Pfam" id="PF13245">
    <property type="entry name" value="AAA_19"/>
    <property type="match status" value="1"/>
</dbReference>
<gene>
    <name evidence="1" type="ORF">SDC9_48338</name>
</gene>
<protein>
    <submittedName>
        <fullName evidence="1">Uncharacterized protein</fullName>
    </submittedName>
</protein>
<dbReference type="GO" id="GO:0005634">
    <property type="term" value="C:nucleus"/>
    <property type="evidence" value="ECO:0007669"/>
    <property type="project" value="TreeGrafter"/>
</dbReference>
<dbReference type="GO" id="GO:0003677">
    <property type="term" value="F:DNA binding"/>
    <property type="evidence" value="ECO:0007669"/>
    <property type="project" value="InterPro"/>
</dbReference>
<dbReference type="GO" id="GO:0005524">
    <property type="term" value="F:ATP binding"/>
    <property type="evidence" value="ECO:0007669"/>
    <property type="project" value="InterPro"/>
</dbReference>
<dbReference type="EMBL" id="VSSQ01000844">
    <property type="protein sequence ID" value="MPM02093.1"/>
    <property type="molecule type" value="Genomic_DNA"/>
</dbReference>
<dbReference type="InterPro" id="IPR027417">
    <property type="entry name" value="P-loop_NTPase"/>
</dbReference>
<evidence type="ECO:0000313" key="1">
    <source>
        <dbReference type="EMBL" id="MPM02093.1"/>
    </source>
</evidence>
<dbReference type="GO" id="GO:0000725">
    <property type="term" value="P:recombinational repair"/>
    <property type="evidence" value="ECO:0007669"/>
    <property type="project" value="TreeGrafter"/>
</dbReference>